<reference evidence="8 9" key="1">
    <citation type="submission" date="2017-11" db="EMBL/GenBank/DDBJ databases">
        <title>Genomic Encyclopedia of Archaeal and Bacterial Type Strains, Phase II (KMG-II): From Individual Species to Whole Genera.</title>
        <authorList>
            <person name="Goeker M."/>
        </authorList>
    </citation>
    <scope>NUCLEOTIDE SEQUENCE [LARGE SCALE GENOMIC DNA]</scope>
    <source>
        <strain evidence="8 9">DSM 29128</strain>
    </source>
</reference>
<evidence type="ECO:0000256" key="4">
    <source>
        <dbReference type="ARBA" id="ARBA00022833"/>
    </source>
</evidence>
<organism evidence="8 9">
    <name type="scientific">Yoonia maricola</name>
    <dbReference type="NCBI Taxonomy" id="420999"/>
    <lineage>
        <taxon>Bacteria</taxon>
        <taxon>Pseudomonadati</taxon>
        <taxon>Pseudomonadota</taxon>
        <taxon>Alphaproteobacteria</taxon>
        <taxon>Rhodobacterales</taxon>
        <taxon>Paracoccaceae</taxon>
        <taxon>Yoonia</taxon>
    </lineage>
</organism>
<keyword evidence="5 6" id="KW-0482">Metalloprotease</keyword>
<keyword evidence="1 6" id="KW-0645">Protease</keyword>
<dbReference type="PANTHER" id="PTHR22726:SF1">
    <property type="entry name" value="METALLOENDOPEPTIDASE OMA1, MITOCHONDRIAL"/>
    <property type="match status" value="1"/>
</dbReference>
<keyword evidence="3 6" id="KW-0378">Hydrolase</keyword>
<evidence type="ECO:0000313" key="9">
    <source>
        <dbReference type="Proteomes" id="UP000228531"/>
    </source>
</evidence>
<dbReference type="GO" id="GO:0051603">
    <property type="term" value="P:proteolysis involved in protein catabolic process"/>
    <property type="evidence" value="ECO:0007669"/>
    <property type="project" value="TreeGrafter"/>
</dbReference>
<keyword evidence="2" id="KW-0479">Metal-binding</keyword>
<dbReference type="InterPro" id="IPR051156">
    <property type="entry name" value="Mito/Outer_Membr_Metalloprot"/>
</dbReference>
<feature type="domain" description="Peptidase M48" evidence="7">
    <location>
        <begin position="50"/>
        <end position="230"/>
    </location>
</feature>
<dbReference type="AlphaFoldDB" id="A0A2M8WNS1"/>
<name>A0A2M8WNS1_9RHOB</name>
<evidence type="ECO:0000256" key="2">
    <source>
        <dbReference type="ARBA" id="ARBA00022723"/>
    </source>
</evidence>
<evidence type="ECO:0000259" key="7">
    <source>
        <dbReference type="Pfam" id="PF01435"/>
    </source>
</evidence>
<evidence type="ECO:0000313" key="8">
    <source>
        <dbReference type="EMBL" id="PJI92587.1"/>
    </source>
</evidence>
<dbReference type="CDD" id="cd07324">
    <property type="entry name" value="M48C_Oma1-like"/>
    <property type="match status" value="1"/>
</dbReference>
<accession>A0A2M8WNS1</accession>
<dbReference type="GO" id="GO:0016020">
    <property type="term" value="C:membrane"/>
    <property type="evidence" value="ECO:0007669"/>
    <property type="project" value="TreeGrafter"/>
</dbReference>
<comment type="cofactor">
    <cofactor evidence="6">
        <name>Zn(2+)</name>
        <dbReference type="ChEBI" id="CHEBI:29105"/>
    </cofactor>
    <text evidence="6">Binds 1 zinc ion per subunit.</text>
</comment>
<dbReference type="PANTHER" id="PTHR22726">
    <property type="entry name" value="METALLOENDOPEPTIDASE OMA1"/>
    <property type="match status" value="1"/>
</dbReference>
<dbReference type="Gene3D" id="3.30.2010.10">
    <property type="entry name" value="Metalloproteases ('zincins'), catalytic domain"/>
    <property type="match status" value="1"/>
</dbReference>
<dbReference type="RefSeq" id="WP_211095333.1">
    <property type="nucleotide sequence ID" value="NZ_PGTY01000001.1"/>
</dbReference>
<proteinExistence type="inferred from homology"/>
<protein>
    <submittedName>
        <fullName evidence="8">Peptidase M48-like protein</fullName>
    </submittedName>
</protein>
<comment type="similarity">
    <text evidence="6">Belongs to the peptidase M48 family.</text>
</comment>
<dbReference type="InterPro" id="IPR001915">
    <property type="entry name" value="Peptidase_M48"/>
</dbReference>
<dbReference type="GO" id="GO:0004222">
    <property type="term" value="F:metalloendopeptidase activity"/>
    <property type="evidence" value="ECO:0007669"/>
    <property type="project" value="InterPro"/>
</dbReference>
<dbReference type="PROSITE" id="PS51257">
    <property type="entry name" value="PROKAR_LIPOPROTEIN"/>
    <property type="match status" value="1"/>
</dbReference>
<dbReference type="Pfam" id="PF01435">
    <property type="entry name" value="Peptidase_M48"/>
    <property type="match status" value="1"/>
</dbReference>
<gene>
    <name evidence="8" type="ORF">BC777_1442</name>
</gene>
<evidence type="ECO:0000256" key="3">
    <source>
        <dbReference type="ARBA" id="ARBA00022801"/>
    </source>
</evidence>
<evidence type="ECO:0000256" key="5">
    <source>
        <dbReference type="ARBA" id="ARBA00023049"/>
    </source>
</evidence>
<keyword evidence="9" id="KW-1185">Reference proteome</keyword>
<evidence type="ECO:0000256" key="1">
    <source>
        <dbReference type="ARBA" id="ARBA00022670"/>
    </source>
</evidence>
<dbReference type="GO" id="GO:0046872">
    <property type="term" value="F:metal ion binding"/>
    <property type="evidence" value="ECO:0007669"/>
    <property type="project" value="UniProtKB-KW"/>
</dbReference>
<dbReference type="Proteomes" id="UP000228531">
    <property type="component" value="Unassembled WGS sequence"/>
</dbReference>
<dbReference type="EMBL" id="PGTY01000001">
    <property type="protein sequence ID" value="PJI92587.1"/>
    <property type="molecule type" value="Genomic_DNA"/>
</dbReference>
<comment type="caution">
    <text evidence="8">The sequence shown here is derived from an EMBL/GenBank/DDBJ whole genome shotgun (WGS) entry which is preliminary data.</text>
</comment>
<sequence>MRVLPIVLMFGLGACTTAVVEERADVAVPTITPAAETPRLSERQALNNFEYVVRRVEPMAEQYCRTRSQQENCDFRIIIDDRANQGVNAYQTLDANGRPIIGFTVPLIAEARNRDELAFVMAHEAAHHIRGHIARQQQNAALGGLLIGGLAGALGATDIETAQQIGASVGARTYSKDFELEADALGTQITAAAGFDPRRGAQFFFRIPDPGDRFLGTHPPNADRLRTVEQVAAGL</sequence>
<keyword evidence="4 6" id="KW-0862">Zinc</keyword>
<evidence type="ECO:0000256" key="6">
    <source>
        <dbReference type="RuleBase" id="RU003983"/>
    </source>
</evidence>